<feature type="transmembrane region" description="Helical" evidence="2">
    <location>
        <begin position="32"/>
        <end position="52"/>
    </location>
</feature>
<reference evidence="4 5" key="1">
    <citation type="submission" date="2021-02" db="EMBL/GenBank/DDBJ databases">
        <title>Porcisia hertigi Genome sequencing and assembly.</title>
        <authorList>
            <person name="Almutairi H."/>
            <person name="Gatherer D."/>
        </authorList>
    </citation>
    <scope>NUCLEOTIDE SEQUENCE [LARGE SCALE GENOMIC DNA]</scope>
    <source>
        <strain evidence="4 5">C119</strain>
    </source>
</reference>
<keyword evidence="2" id="KW-0812">Transmembrane</keyword>
<comment type="caution">
    <text evidence="4">The sequence shown here is derived from an EMBL/GenBank/DDBJ whole genome shotgun (WGS) entry which is preliminary data.</text>
</comment>
<evidence type="ECO:0000256" key="2">
    <source>
        <dbReference type="SAM" id="Phobius"/>
    </source>
</evidence>
<dbReference type="GO" id="GO:0070224">
    <property type="term" value="F:sulfide:quinone oxidoreductase activity"/>
    <property type="evidence" value="ECO:0007669"/>
    <property type="project" value="TreeGrafter"/>
</dbReference>
<dbReference type="AlphaFoldDB" id="A0A836L1I5"/>
<dbReference type="OrthoDB" id="5376590at2759"/>
<evidence type="ECO:0000313" key="5">
    <source>
        <dbReference type="Proteomes" id="UP000674318"/>
    </source>
</evidence>
<sequence length="791" mass="87024">MQRSRLRPMYLPRAPKKDPNAHPLQVQSSQHFLRTAGVGAILTVIVSAILALRKVQQRRRFSGRELLRKRQGQRVVIVGGGAGGTAVAALIANSAPDLKITVVEKDRHQVFLGHVPLAHVGHRSYDIATSTGMDVVRSPATWNVTRDANLVATEVLRVDPDAKKVYVRSTKAMLAAATIPSEDGASATRSIWGVDLLRRCWFNRHPQASTISVNEDGSTNLSDGTTAFEYDALIVAAGADRSLGNLAGQLQPAQLDTCRIAVNPGTTRDNLANLFSGNVLHVKVPPASFVRQIEAARALMTGPNTVSGSRVPDLELGVTATSVPRSPPPTAAPSNPFSILEAPSSMQAWLSRWFGTSRAAAASPEAVDAPLIPDEVAEQLRCVSGVARAASALYTLAQWCMHYSSRQHDSTFVSSINTIWKFLHYYNKFGLCHYIAVTADTQPIGPAPRAVNEVIEKFWRERQLACQQHSGGVSEHFHLLFHSYLAAVDPVANVATLYDYRNNAEIRVPYHLLVLDLPLCAPSFVRRSGLHRIGYVEECVKPALRRGVDEAALQQRLKSPLLGKTKAELEEFFADEASFMDVDHETLQHRRYADIFALGDVAGLPSSKSYGAVYAQVPVVAHNVRQALANQREQAPQTGDMTEVPRTEASSAATRAPALPKANAKYLGYSSFHVVMTTWRAMWPEVCYDAPQTGLRCYSQSSPADLAEAATKRRLGVVAPLVHCDNHLWNNLAWRDLRGLLNGLFHELALYEVMYFFIFSRGLWHSPSWFYVPTYSPIDGTPRVPTWKDLL</sequence>
<dbReference type="Gene3D" id="3.50.50.100">
    <property type="match status" value="1"/>
</dbReference>
<keyword evidence="2" id="KW-1133">Transmembrane helix</keyword>
<organism evidence="4 5">
    <name type="scientific">Porcisia hertigi</name>
    <dbReference type="NCBI Taxonomy" id="2761500"/>
    <lineage>
        <taxon>Eukaryota</taxon>
        <taxon>Discoba</taxon>
        <taxon>Euglenozoa</taxon>
        <taxon>Kinetoplastea</taxon>
        <taxon>Metakinetoplastina</taxon>
        <taxon>Trypanosomatida</taxon>
        <taxon>Trypanosomatidae</taxon>
        <taxon>Leishmaniinae</taxon>
        <taxon>Porcisia</taxon>
    </lineage>
</organism>
<dbReference type="KEGG" id="phet:94287747"/>
<feature type="transmembrane region" description="Helical" evidence="2">
    <location>
        <begin position="73"/>
        <end position="92"/>
    </location>
</feature>
<dbReference type="GO" id="GO:0071949">
    <property type="term" value="F:FAD binding"/>
    <property type="evidence" value="ECO:0007669"/>
    <property type="project" value="TreeGrafter"/>
</dbReference>
<proteinExistence type="predicted"/>
<evidence type="ECO:0000313" key="4">
    <source>
        <dbReference type="EMBL" id="KAG5493792.1"/>
    </source>
</evidence>
<dbReference type="PANTHER" id="PTHR10632">
    <property type="entry name" value="SULFIDE:QUINONE OXIDOREDUCTASE"/>
    <property type="match status" value="1"/>
</dbReference>
<dbReference type="Gene3D" id="3.50.50.60">
    <property type="entry name" value="FAD/NAD(P)-binding domain"/>
    <property type="match status" value="1"/>
</dbReference>
<dbReference type="SUPFAM" id="SSF51905">
    <property type="entry name" value="FAD/NAD(P)-binding domain"/>
    <property type="match status" value="1"/>
</dbReference>
<protein>
    <recommendedName>
        <fullName evidence="3">FAD/NAD(P)-binding domain-containing protein</fullName>
    </recommendedName>
</protein>
<dbReference type="InterPro" id="IPR036188">
    <property type="entry name" value="FAD/NAD-bd_sf"/>
</dbReference>
<name>A0A836L1I5_9TRYP</name>
<evidence type="ECO:0000259" key="3">
    <source>
        <dbReference type="Pfam" id="PF07992"/>
    </source>
</evidence>
<feature type="domain" description="FAD/NAD(P)-binding" evidence="3">
    <location>
        <begin position="74"/>
        <end position="251"/>
    </location>
</feature>
<dbReference type="EMBL" id="JAFJZO010000034">
    <property type="protein sequence ID" value="KAG5493792.1"/>
    <property type="molecule type" value="Genomic_DNA"/>
</dbReference>
<dbReference type="GeneID" id="94287747"/>
<dbReference type="Pfam" id="PF07992">
    <property type="entry name" value="Pyr_redox_2"/>
    <property type="match status" value="1"/>
</dbReference>
<dbReference type="Proteomes" id="UP000674318">
    <property type="component" value="Unassembled WGS sequence"/>
</dbReference>
<dbReference type="InterPro" id="IPR023753">
    <property type="entry name" value="FAD/NAD-binding_dom"/>
</dbReference>
<feature type="compositionally biased region" description="Polar residues" evidence="1">
    <location>
        <begin position="631"/>
        <end position="640"/>
    </location>
</feature>
<dbReference type="RefSeq" id="XP_067753827.1">
    <property type="nucleotide sequence ID" value="XM_067897670.1"/>
</dbReference>
<keyword evidence="2" id="KW-0472">Membrane</keyword>
<feature type="region of interest" description="Disordered" evidence="1">
    <location>
        <begin position="1"/>
        <end position="23"/>
    </location>
</feature>
<feature type="region of interest" description="Disordered" evidence="1">
    <location>
        <begin position="631"/>
        <end position="655"/>
    </location>
</feature>
<accession>A0A836L1I5</accession>
<gene>
    <name evidence="4" type="ORF">JKF63_01624</name>
</gene>
<evidence type="ECO:0000256" key="1">
    <source>
        <dbReference type="SAM" id="MobiDB-lite"/>
    </source>
</evidence>
<dbReference type="GO" id="GO:0070221">
    <property type="term" value="P:sulfide oxidation, using sulfide:quinone oxidoreductase"/>
    <property type="evidence" value="ECO:0007669"/>
    <property type="project" value="TreeGrafter"/>
</dbReference>
<dbReference type="InterPro" id="IPR015904">
    <property type="entry name" value="Sulphide_quinone_reductase"/>
</dbReference>
<dbReference type="GO" id="GO:0005739">
    <property type="term" value="C:mitochondrion"/>
    <property type="evidence" value="ECO:0007669"/>
    <property type="project" value="TreeGrafter"/>
</dbReference>
<dbReference type="PANTHER" id="PTHR10632:SF2">
    <property type="entry name" value="SULFIDE:QUINONE OXIDOREDUCTASE, MITOCHONDRIAL"/>
    <property type="match status" value="1"/>
</dbReference>
<keyword evidence="5" id="KW-1185">Reference proteome</keyword>